<evidence type="ECO:0000259" key="1">
    <source>
        <dbReference type="Pfam" id="PF00534"/>
    </source>
</evidence>
<accession>A0AAU7DF80</accession>
<keyword evidence="2" id="KW-0328">Glycosyltransferase</keyword>
<reference evidence="2" key="1">
    <citation type="submission" date="2023-03" db="EMBL/GenBank/DDBJ databases">
        <title>Edaphobacter sp.</title>
        <authorList>
            <person name="Huber K.J."/>
            <person name="Papendorf J."/>
            <person name="Pilke C."/>
            <person name="Bunk B."/>
            <person name="Sproeer C."/>
            <person name="Pester M."/>
        </authorList>
    </citation>
    <scope>NUCLEOTIDE SEQUENCE</scope>
    <source>
        <strain evidence="2">DSM 110680</strain>
    </source>
</reference>
<sequence length="405" mass="44497">MTRNSSGHAPARQGMDFRVCLSSIGRFHFFSLAVELARVGVLEKIYTGYPSILARRAGIPAHCICSFPWLVAPAMAAPGWVWPTDGVMDAYHNLSHDLHDRWVASKLSECEIFHGLSRYNLRAGIQAKKLGAIYICEVGSSHIQEQIEIGEREHARFGLRGRGFHPRGVERELKEYETADRIIVLSNFALNSFIKRGVPRSKLSVLPPGVNLLRFQSRQFAPKGVFRVLFVGQVTIRKGVHVLAEAFKKANLDKSELIVAGGISPGVKAIIDSFGLENVRFLGPVPNSKLPELYQSASVFVLPSFEDGFGMVALEAMASGCPVIVSSNAGAADMVSEGVNGFVFPSGDVEALTDCIQRLYRDPSLAEKMGIEAAEQARRANTWEQYGDRMATIYRSFLDVRGNPG</sequence>
<dbReference type="EC" id="2.4.-.-" evidence="2"/>
<evidence type="ECO:0000313" key="2">
    <source>
        <dbReference type="EMBL" id="XBH15740.1"/>
    </source>
</evidence>
<dbReference type="PANTHER" id="PTHR45947:SF3">
    <property type="entry name" value="SULFOQUINOVOSYL TRANSFERASE SQD2"/>
    <property type="match status" value="1"/>
</dbReference>
<dbReference type="EMBL" id="CP121196">
    <property type="protein sequence ID" value="XBH15740.1"/>
    <property type="molecule type" value="Genomic_DNA"/>
</dbReference>
<dbReference type="Pfam" id="PF00534">
    <property type="entry name" value="Glycos_transf_1"/>
    <property type="match status" value="1"/>
</dbReference>
<dbReference type="Gene3D" id="3.40.50.2000">
    <property type="entry name" value="Glycogen Phosphorylase B"/>
    <property type="match status" value="2"/>
</dbReference>
<protein>
    <submittedName>
        <fullName evidence="2">Glycosyltransferase family 4 protein</fullName>
        <ecNumber evidence="2">2.4.-.-</ecNumber>
    </submittedName>
</protein>
<dbReference type="GO" id="GO:0016757">
    <property type="term" value="F:glycosyltransferase activity"/>
    <property type="evidence" value="ECO:0007669"/>
    <property type="project" value="UniProtKB-KW"/>
</dbReference>
<dbReference type="InterPro" id="IPR050194">
    <property type="entry name" value="Glycosyltransferase_grp1"/>
</dbReference>
<organism evidence="2">
    <name type="scientific">Telmatobacter sp. DSM 110680</name>
    <dbReference type="NCBI Taxonomy" id="3036704"/>
    <lineage>
        <taxon>Bacteria</taxon>
        <taxon>Pseudomonadati</taxon>
        <taxon>Acidobacteriota</taxon>
        <taxon>Terriglobia</taxon>
        <taxon>Terriglobales</taxon>
        <taxon>Acidobacteriaceae</taxon>
        <taxon>Telmatobacter</taxon>
    </lineage>
</organism>
<gene>
    <name evidence="2" type="ORF">P8935_14290</name>
</gene>
<dbReference type="RefSeq" id="WP_348260971.1">
    <property type="nucleotide sequence ID" value="NZ_CP121196.1"/>
</dbReference>
<dbReference type="AlphaFoldDB" id="A0AAU7DF80"/>
<proteinExistence type="predicted"/>
<dbReference type="CDD" id="cd03801">
    <property type="entry name" value="GT4_PimA-like"/>
    <property type="match status" value="1"/>
</dbReference>
<dbReference type="PANTHER" id="PTHR45947">
    <property type="entry name" value="SULFOQUINOVOSYL TRANSFERASE SQD2"/>
    <property type="match status" value="1"/>
</dbReference>
<feature type="domain" description="Glycosyl transferase family 1" evidence="1">
    <location>
        <begin position="221"/>
        <end position="375"/>
    </location>
</feature>
<dbReference type="InterPro" id="IPR001296">
    <property type="entry name" value="Glyco_trans_1"/>
</dbReference>
<name>A0AAU7DF80_9BACT</name>
<dbReference type="SUPFAM" id="SSF53756">
    <property type="entry name" value="UDP-Glycosyltransferase/glycogen phosphorylase"/>
    <property type="match status" value="1"/>
</dbReference>
<keyword evidence="2" id="KW-0808">Transferase</keyword>